<keyword evidence="2" id="KW-1133">Transmembrane helix</keyword>
<dbReference type="SMART" id="SM00271">
    <property type="entry name" value="DnaJ"/>
    <property type="match status" value="1"/>
</dbReference>
<reference evidence="4 5" key="1">
    <citation type="submission" date="2022-09" db="EMBL/GenBank/DDBJ databases">
        <title>Enrichment on poylsaccharides allowed isolation of novel metabolic and taxonomic groups of Haloarchaea.</title>
        <authorList>
            <person name="Sorokin D.Y."/>
            <person name="Elcheninov A.G."/>
            <person name="Khizhniak T.V."/>
            <person name="Kolganova T.V."/>
            <person name="Kublanov I.V."/>
        </authorList>
    </citation>
    <scope>NUCLEOTIDE SEQUENCE [LARGE SCALE GENOMIC DNA]</scope>
    <source>
        <strain evidence="4 5">AArc-curdl1</strain>
    </source>
</reference>
<dbReference type="PRINTS" id="PR00625">
    <property type="entry name" value="JDOMAIN"/>
</dbReference>
<dbReference type="InterPro" id="IPR036869">
    <property type="entry name" value="J_dom_sf"/>
</dbReference>
<evidence type="ECO:0000313" key="4">
    <source>
        <dbReference type="EMBL" id="MCU4754153.1"/>
    </source>
</evidence>
<feature type="transmembrane region" description="Helical" evidence="2">
    <location>
        <begin position="401"/>
        <end position="423"/>
    </location>
</feature>
<dbReference type="AlphaFoldDB" id="A0AAP3E7Q7"/>
<dbReference type="PROSITE" id="PS00636">
    <property type="entry name" value="DNAJ_1"/>
    <property type="match status" value="1"/>
</dbReference>
<keyword evidence="5" id="KW-1185">Reference proteome</keyword>
<dbReference type="PANTHER" id="PTHR43096">
    <property type="entry name" value="DNAJ HOMOLOG 1, MITOCHONDRIAL-RELATED"/>
    <property type="match status" value="1"/>
</dbReference>
<accession>A0AAP3E7Q7</accession>
<feature type="domain" description="J" evidence="3">
    <location>
        <begin position="6"/>
        <end position="70"/>
    </location>
</feature>
<feature type="transmembrane region" description="Helical" evidence="2">
    <location>
        <begin position="244"/>
        <end position="264"/>
    </location>
</feature>
<dbReference type="Gene3D" id="1.10.287.110">
    <property type="entry name" value="DnaJ domain"/>
    <property type="match status" value="1"/>
</dbReference>
<feature type="region of interest" description="Disordered" evidence="1">
    <location>
        <begin position="77"/>
        <end position="228"/>
    </location>
</feature>
<protein>
    <submittedName>
        <fullName evidence="4">DnaJ domain-containing protein</fullName>
    </submittedName>
</protein>
<dbReference type="PANTHER" id="PTHR43096:SF58">
    <property type="entry name" value="CHAPERONE DNAJ-DOMAIN SUPERFAMILY PROTEIN"/>
    <property type="match status" value="1"/>
</dbReference>
<feature type="transmembrane region" description="Helical" evidence="2">
    <location>
        <begin position="321"/>
        <end position="341"/>
    </location>
</feature>
<sequence>MTDDFDFYDLLDIADDASQDEIKTAFREQVRVYHPDLNDDERAQAQFTAVKKAYDILGDPVERQAYDRLGHQDYVAKRTSGLPSPDLWKHPDGSSSSASSDTDATTSGSQSRTANSSASRSTTRSRTTSTDSGSRNRQTTSGSNRHSSSRTTGSSTDESKTSSSASSTSKSSAKGANASATASSATGTSGSNRTGSTTAGRTGATNPEAQTNGGFAQSGRSTADSRPGRVTDNALVRWWRNQNFAWPLIYAATLIYIAGLGHYARAHEATLAALVTELQSYGSDIEAIWTALSTSRHGIPTPLQFVSSVELVSPPLERLEWYGLLAGIVVVSLLLVVIGRIRWRSETWGPVSIDETIVVAIALTGVTMVLGGPLLTGTVLMPMLFSVIVHRTHQLPGWSPSYLYVGCVLAPAIGFGVILAGYSTLPLEIALFVVFPLLGALGLPLRASIRKRFGR</sequence>
<evidence type="ECO:0000256" key="1">
    <source>
        <dbReference type="SAM" id="MobiDB-lite"/>
    </source>
</evidence>
<feature type="compositionally biased region" description="Low complexity" evidence="1">
    <location>
        <begin position="93"/>
        <end position="206"/>
    </location>
</feature>
<gene>
    <name evidence="4" type="ORF">OB919_19580</name>
</gene>
<evidence type="ECO:0000256" key="2">
    <source>
        <dbReference type="SAM" id="Phobius"/>
    </source>
</evidence>
<dbReference type="Pfam" id="PF00226">
    <property type="entry name" value="DnaJ"/>
    <property type="match status" value="1"/>
</dbReference>
<dbReference type="GO" id="GO:0042026">
    <property type="term" value="P:protein refolding"/>
    <property type="evidence" value="ECO:0007669"/>
    <property type="project" value="TreeGrafter"/>
</dbReference>
<feature type="transmembrane region" description="Helical" evidence="2">
    <location>
        <begin position="429"/>
        <end position="449"/>
    </location>
</feature>
<dbReference type="PROSITE" id="PS50076">
    <property type="entry name" value="DNAJ_2"/>
    <property type="match status" value="1"/>
</dbReference>
<dbReference type="InterPro" id="IPR001623">
    <property type="entry name" value="DnaJ_domain"/>
</dbReference>
<dbReference type="EMBL" id="JAOPJZ010000031">
    <property type="protein sequence ID" value="MCU4754153.1"/>
    <property type="molecule type" value="Genomic_DNA"/>
</dbReference>
<name>A0AAP3E7Q7_9EURY</name>
<dbReference type="InterPro" id="IPR018253">
    <property type="entry name" value="DnaJ_domain_CS"/>
</dbReference>
<organism evidence="4 5">
    <name type="scientific">Natronosalvus hydrolyticus</name>
    <dbReference type="NCBI Taxonomy" id="2979988"/>
    <lineage>
        <taxon>Archaea</taxon>
        <taxon>Methanobacteriati</taxon>
        <taxon>Methanobacteriota</taxon>
        <taxon>Stenosarchaea group</taxon>
        <taxon>Halobacteria</taxon>
        <taxon>Halobacteriales</taxon>
        <taxon>Natrialbaceae</taxon>
        <taxon>Natronosalvus</taxon>
    </lineage>
</organism>
<dbReference type="GO" id="GO:0051082">
    <property type="term" value="F:unfolded protein binding"/>
    <property type="evidence" value="ECO:0007669"/>
    <property type="project" value="TreeGrafter"/>
</dbReference>
<evidence type="ECO:0000259" key="3">
    <source>
        <dbReference type="PROSITE" id="PS50076"/>
    </source>
</evidence>
<feature type="transmembrane region" description="Helical" evidence="2">
    <location>
        <begin position="361"/>
        <end position="389"/>
    </location>
</feature>
<evidence type="ECO:0000313" key="5">
    <source>
        <dbReference type="Proteomes" id="UP001321047"/>
    </source>
</evidence>
<dbReference type="GO" id="GO:0005737">
    <property type="term" value="C:cytoplasm"/>
    <property type="evidence" value="ECO:0007669"/>
    <property type="project" value="TreeGrafter"/>
</dbReference>
<feature type="compositionally biased region" description="Polar residues" evidence="1">
    <location>
        <begin position="207"/>
        <end position="224"/>
    </location>
</feature>
<keyword evidence="2" id="KW-0472">Membrane</keyword>
<dbReference type="CDD" id="cd06257">
    <property type="entry name" value="DnaJ"/>
    <property type="match status" value="1"/>
</dbReference>
<keyword evidence="2" id="KW-0812">Transmembrane</keyword>
<dbReference type="SUPFAM" id="SSF46565">
    <property type="entry name" value="Chaperone J-domain"/>
    <property type="match status" value="1"/>
</dbReference>
<proteinExistence type="predicted"/>
<dbReference type="Proteomes" id="UP001321047">
    <property type="component" value="Unassembled WGS sequence"/>
</dbReference>
<comment type="caution">
    <text evidence="4">The sequence shown here is derived from an EMBL/GenBank/DDBJ whole genome shotgun (WGS) entry which is preliminary data.</text>
</comment>